<evidence type="ECO:0000313" key="2">
    <source>
        <dbReference type="Proteomes" id="UP001148737"/>
    </source>
</evidence>
<proteinExistence type="predicted"/>
<dbReference type="EMBL" id="JANAKD010000877">
    <property type="protein sequence ID" value="KAJ3486822.1"/>
    <property type="molecule type" value="Genomic_DNA"/>
</dbReference>
<reference evidence="1" key="1">
    <citation type="submission" date="2022-07" db="EMBL/GenBank/DDBJ databases">
        <title>Genome Sequence of Lecanicillium saksenae.</title>
        <authorList>
            <person name="Buettner E."/>
        </authorList>
    </citation>
    <scope>NUCLEOTIDE SEQUENCE</scope>
    <source>
        <strain evidence="1">VT-O1</strain>
    </source>
</reference>
<comment type="caution">
    <text evidence="1">The sequence shown here is derived from an EMBL/GenBank/DDBJ whole genome shotgun (WGS) entry which is preliminary data.</text>
</comment>
<name>A0ACC1QPY1_9HYPO</name>
<protein>
    <submittedName>
        <fullName evidence="1">Uncharacterized protein</fullName>
    </submittedName>
</protein>
<keyword evidence="2" id="KW-1185">Reference proteome</keyword>
<sequence>MKASVAILSLLATGALSREVPANVKSLYKSIRSKGQCSKVLKTGFFSSENDSKDFSYCGDHLESDGILYIQGKGGKLTNMDIDCDGILSKKHGECDLSGDIQYETRFRSEVQGYKKGLKDLDAYVHSYVVLGNEGKKHNYIEFDPQSVGIEPLSVVAVVCGDKMFYGVWGDTNGDDGPPLVGEASLTIGQACYGKSINGDNGHDDNDVLYIAFRGNQAVPGANGAAWNAKTFTEFENSLAKIGDKLVKGIKG</sequence>
<organism evidence="1 2">
    <name type="scientific">Lecanicillium saksenae</name>
    <dbReference type="NCBI Taxonomy" id="468837"/>
    <lineage>
        <taxon>Eukaryota</taxon>
        <taxon>Fungi</taxon>
        <taxon>Dikarya</taxon>
        <taxon>Ascomycota</taxon>
        <taxon>Pezizomycotina</taxon>
        <taxon>Sordariomycetes</taxon>
        <taxon>Hypocreomycetidae</taxon>
        <taxon>Hypocreales</taxon>
        <taxon>Cordycipitaceae</taxon>
        <taxon>Lecanicillium</taxon>
    </lineage>
</organism>
<dbReference type="Proteomes" id="UP001148737">
    <property type="component" value="Unassembled WGS sequence"/>
</dbReference>
<accession>A0ACC1QPY1</accession>
<evidence type="ECO:0000313" key="1">
    <source>
        <dbReference type="EMBL" id="KAJ3486822.1"/>
    </source>
</evidence>
<gene>
    <name evidence="1" type="ORF">NLG97_g6538</name>
</gene>